<evidence type="ECO:0000313" key="4">
    <source>
        <dbReference type="Proteomes" id="UP000464718"/>
    </source>
</evidence>
<protein>
    <submittedName>
        <fullName evidence="2">Uncharacterized protein</fullName>
    </submittedName>
</protein>
<proteinExistence type="predicted"/>
<keyword evidence="1" id="KW-0175">Coiled coil</keyword>
<name>A0A7Z2MUA7_VIBPH</name>
<reference evidence="3 4" key="2">
    <citation type="submission" date="2018-12" db="EMBL/GenBank/DDBJ databases">
        <title>Genomic insights into the evolutionary origins and pathogenicity of five Vibrio parahaemolyticus strains isolated from the shrimp with acute hepatopancreatic necrosis disease (AHPND).</title>
        <authorList>
            <person name="Yang Q."/>
            <person name="Dong X."/>
            <person name="Xie G."/>
            <person name="Fu S."/>
            <person name="Zou P."/>
            <person name="Sun J."/>
            <person name="Wang Y."/>
            <person name="Huang J."/>
        </authorList>
    </citation>
    <scope>NUCLEOTIDE SEQUENCE [LARGE SCALE GENOMIC DNA]</scope>
    <source>
        <strain evidence="3 4">20160303005-1</strain>
    </source>
</reference>
<reference evidence="2" key="1">
    <citation type="journal article" date="2018" name="Genome Biol.">
        <title>SKESA: strategic k-mer extension for scrupulous assemblies.</title>
        <authorList>
            <person name="Souvorov A."/>
            <person name="Agarwala R."/>
            <person name="Lipman D.J."/>
        </authorList>
    </citation>
    <scope>NUCLEOTIDE SEQUENCE</scope>
    <source>
        <strain evidence="2">1930</strain>
    </source>
</reference>
<feature type="coiled-coil region" evidence="1">
    <location>
        <begin position="6"/>
        <end position="76"/>
    </location>
</feature>
<accession>A0A7Z2MUA7</accession>
<evidence type="ECO:0000256" key="1">
    <source>
        <dbReference type="SAM" id="Coils"/>
    </source>
</evidence>
<dbReference type="EMBL" id="CP034298">
    <property type="protein sequence ID" value="QHH10562.1"/>
    <property type="molecule type" value="Genomic_DNA"/>
</dbReference>
<dbReference type="RefSeq" id="WP_069537187.1">
    <property type="nucleotide sequence ID" value="NZ_CP034298.1"/>
</dbReference>
<dbReference type="Proteomes" id="UP000856022">
    <property type="component" value="Unassembled WGS sequence"/>
</dbReference>
<organism evidence="2">
    <name type="scientific">Vibrio parahaemolyticus</name>
    <dbReference type="NCBI Taxonomy" id="670"/>
    <lineage>
        <taxon>Bacteria</taxon>
        <taxon>Pseudomonadati</taxon>
        <taxon>Pseudomonadota</taxon>
        <taxon>Gammaproteobacteria</taxon>
        <taxon>Vibrionales</taxon>
        <taxon>Vibrionaceae</taxon>
        <taxon>Vibrio</taxon>
    </lineage>
</organism>
<evidence type="ECO:0000313" key="2">
    <source>
        <dbReference type="EMBL" id="HAS6679557.1"/>
    </source>
</evidence>
<reference evidence="2" key="3">
    <citation type="submission" date="2019-12" db="EMBL/GenBank/DDBJ databases">
        <authorList>
            <consortium name="NCBI Pathogen Detection Project"/>
        </authorList>
    </citation>
    <scope>NUCLEOTIDE SEQUENCE</scope>
    <source>
        <strain evidence="2">1930</strain>
    </source>
</reference>
<dbReference type="EMBL" id="DACQKT010000015">
    <property type="protein sequence ID" value="HAS6679557.1"/>
    <property type="molecule type" value="Genomic_DNA"/>
</dbReference>
<dbReference type="AlphaFoldDB" id="A0A7Z2MUA7"/>
<evidence type="ECO:0000313" key="3">
    <source>
        <dbReference type="EMBL" id="QHH10562.1"/>
    </source>
</evidence>
<dbReference type="Proteomes" id="UP000464718">
    <property type="component" value="Chromosome i"/>
</dbReference>
<gene>
    <name evidence="3" type="ORF">EHC69_15000</name>
    <name evidence="2" type="ORF">I7278_22480</name>
</gene>
<sequence>MKQKTVTQIQARLSEIAQEQNQFEQRDFDAELLEVMNSGGDVDQLEQKQLEDERQARRLRVEKQALELELPVAKQREGLAELETLKRDCEGDASLIAEQVDIINKAFDKDIKPALERLCQIEAKRYSALSRASTLTKQCGIQSSIVSCFGVLDSRRLKAIQEYIHAGREPESGTTFVTNGRFIEDLD</sequence>